<gene>
    <name evidence="3" type="ORF">GCM10007852_06980</name>
</gene>
<accession>A0AA37T195</accession>
<reference evidence="3" key="1">
    <citation type="journal article" date="2014" name="Int. J. Syst. Evol. Microbiol.">
        <title>Complete genome sequence of Corynebacterium casei LMG S-19264T (=DSM 44701T), isolated from a smear-ripened cheese.</title>
        <authorList>
            <consortium name="US DOE Joint Genome Institute (JGI-PGF)"/>
            <person name="Walter F."/>
            <person name="Albersmeier A."/>
            <person name="Kalinowski J."/>
            <person name="Ruckert C."/>
        </authorList>
    </citation>
    <scope>NUCLEOTIDE SEQUENCE</scope>
    <source>
        <strain evidence="3">NBRC 110023</strain>
    </source>
</reference>
<dbReference type="Gene3D" id="1.10.10.10">
    <property type="entry name" value="Winged helix-like DNA-binding domain superfamily/Winged helix DNA-binding domain"/>
    <property type="match status" value="1"/>
</dbReference>
<reference evidence="3" key="2">
    <citation type="submission" date="2023-01" db="EMBL/GenBank/DDBJ databases">
        <title>Draft genome sequence of Agaribacter marinus strain NBRC 110023.</title>
        <authorList>
            <person name="Sun Q."/>
            <person name="Mori K."/>
        </authorList>
    </citation>
    <scope>NUCLEOTIDE SEQUENCE</scope>
    <source>
        <strain evidence="3">NBRC 110023</strain>
    </source>
</reference>
<protein>
    <recommendedName>
        <fullName evidence="2">HTH luxR-type domain-containing protein</fullName>
    </recommendedName>
</protein>
<dbReference type="Pfam" id="PF00196">
    <property type="entry name" value="GerE"/>
    <property type="match status" value="1"/>
</dbReference>
<sequence>MPNSAYVLTRNKINNDNRTHSSFTHFLDLVDACGFTIKIGALLPTSRNLRSIKICFIDAEYCKSDVLLGLPIVREYPALIKVIFNANADHTELHYAALKLGISGVFNKRDPLELVIRGIQQVKAGKKWFSRDLMDRFISELLTKTPFDERHTLSNDVLTKRERAITQLIIKGAQNQEIANELHISVNTVKTHIYSIFRKTECRNRIGLIKWYTKQFTH</sequence>
<dbReference type="PROSITE" id="PS50043">
    <property type="entry name" value="HTH_LUXR_2"/>
    <property type="match status" value="1"/>
</dbReference>
<evidence type="ECO:0000313" key="3">
    <source>
        <dbReference type="EMBL" id="GLR69790.1"/>
    </source>
</evidence>
<dbReference type="GO" id="GO:0003677">
    <property type="term" value="F:DNA binding"/>
    <property type="evidence" value="ECO:0007669"/>
    <property type="project" value="UniProtKB-KW"/>
</dbReference>
<feature type="domain" description="HTH luxR-type" evidence="2">
    <location>
        <begin position="151"/>
        <end position="216"/>
    </location>
</feature>
<dbReference type="AlphaFoldDB" id="A0AA37T195"/>
<dbReference type="PRINTS" id="PR00038">
    <property type="entry name" value="HTHLUXR"/>
</dbReference>
<evidence type="ECO:0000313" key="4">
    <source>
        <dbReference type="Proteomes" id="UP001156601"/>
    </source>
</evidence>
<keyword evidence="1" id="KW-0238">DNA-binding</keyword>
<dbReference type="PANTHER" id="PTHR43214">
    <property type="entry name" value="TWO-COMPONENT RESPONSE REGULATOR"/>
    <property type="match status" value="1"/>
</dbReference>
<dbReference type="Proteomes" id="UP001156601">
    <property type="component" value="Unassembled WGS sequence"/>
</dbReference>
<evidence type="ECO:0000259" key="2">
    <source>
        <dbReference type="PROSITE" id="PS50043"/>
    </source>
</evidence>
<comment type="caution">
    <text evidence="3">The sequence shown here is derived from an EMBL/GenBank/DDBJ whole genome shotgun (WGS) entry which is preliminary data.</text>
</comment>
<dbReference type="EMBL" id="BSOT01000005">
    <property type="protein sequence ID" value="GLR69790.1"/>
    <property type="molecule type" value="Genomic_DNA"/>
</dbReference>
<dbReference type="CDD" id="cd06170">
    <property type="entry name" value="LuxR_C_like"/>
    <property type="match status" value="1"/>
</dbReference>
<proteinExistence type="predicted"/>
<dbReference type="InterPro" id="IPR036388">
    <property type="entry name" value="WH-like_DNA-bd_sf"/>
</dbReference>
<dbReference type="SMART" id="SM00421">
    <property type="entry name" value="HTH_LUXR"/>
    <property type="match status" value="1"/>
</dbReference>
<dbReference type="PROSITE" id="PS00622">
    <property type="entry name" value="HTH_LUXR_1"/>
    <property type="match status" value="1"/>
</dbReference>
<dbReference type="RefSeq" id="WP_284216100.1">
    <property type="nucleotide sequence ID" value="NZ_BSOT01000005.1"/>
</dbReference>
<dbReference type="PANTHER" id="PTHR43214:SF38">
    <property type="entry name" value="NITRATE_NITRITE RESPONSE REGULATOR PROTEIN NARL"/>
    <property type="match status" value="1"/>
</dbReference>
<organism evidence="3 4">
    <name type="scientific">Agaribacter marinus</name>
    <dbReference type="NCBI Taxonomy" id="1431249"/>
    <lineage>
        <taxon>Bacteria</taxon>
        <taxon>Pseudomonadati</taxon>
        <taxon>Pseudomonadota</taxon>
        <taxon>Gammaproteobacteria</taxon>
        <taxon>Alteromonadales</taxon>
        <taxon>Alteromonadaceae</taxon>
        <taxon>Agaribacter</taxon>
    </lineage>
</organism>
<dbReference type="InterPro" id="IPR000792">
    <property type="entry name" value="Tscrpt_reg_LuxR_C"/>
</dbReference>
<dbReference type="InterPro" id="IPR016032">
    <property type="entry name" value="Sig_transdc_resp-reg_C-effctor"/>
</dbReference>
<dbReference type="GO" id="GO:0006355">
    <property type="term" value="P:regulation of DNA-templated transcription"/>
    <property type="evidence" value="ECO:0007669"/>
    <property type="project" value="InterPro"/>
</dbReference>
<keyword evidence="4" id="KW-1185">Reference proteome</keyword>
<evidence type="ECO:0000256" key="1">
    <source>
        <dbReference type="ARBA" id="ARBA00023125"/>
    </source>
</evidence>
<dbReference type="SUPFAM" id="SSF46894">
    <property type="entry name" value="C-terminal effector domain of the bipartite response regulators"/>
    <property type="match status" value="1"/>
</dbReference>
<name>A0AA37T195_9ALTE</name>
<dbReference type="InterPro" id="IPR039420">
    <property type="entry name" value="WalR-like"/>
</dbReference>
<dbReference type="Gene3D" id="3.40.50.2300">
    <property type="match status" value="1"/>
</dbReference>